<name>A0A974I2I6_XENLA</name>
<dbReference type="AlphaFoldDB" id="A0A974I2I6"/>
<protein>
    <submittedName>
        <fullName evidence="1">Uncharacterized protein</fullName>
    </submittedName>
</protein>
<gene>
    <name evidence="1" type="ORF">XELAEV_18005031mg</name>
</gene>
<dbReference type="Proteomes" id="UP000694892">
    <property type="component" value="Chromosome 1L"/>
</dbReference>
<evidence type="ECO:0000313" key="2">
    <source>
        <dbReference type="Proteomes" id="UP000694892"/>
    </source>
</evidence>
<evidence type="ECO:0000313" key="1">
    <source>
        <dbReference type="EMBL" id="OCT99244.1"/>
    </source>
</evidence>
<proteinExistence type="predicted"/>
<dbReference type="EMBL" id="CM004466">
    <property type="protein sequence ID" value="OCT99244.1"/>
    <property type="molecule type" value="Genomic_DNA"/>
</dbReference>
<reference evidence="2" key="1">
    <citation type="journal article" date="2016" name="Nature">
        <title>Genome evolution in the allotetraploid frog Xenopus laevis.</title>
        <authorList>
            <person name="Session A.M."/>
            <person name="Uno Y."/>
            <person name="Kwon T."/>
            <person name="Chapman J.A."/>
            <person name="Toyoda A."/>
            <person name="Takahashi S."/>
            <person name="Fukui A."/>
            <person name="Hikosaka A."/>
            <person name="Suzuki A."/>
            <person name="Kondo M."/>
            <person name="van Heeringen S.J."/>
            <person name="Quigley I."/>
            <person name="Heinz S."/>
            <person name="Ogino H."/>
            <person name="Ochi H."/>
            <person name="Hellsten U."/>
            <person name="Lyons J.B."/>
            <person name="Simakov O."/>
            <person name="Putnam N."/>
            <person name="Stites J."/>
            <person name="Kuroki Y."/>
            <person name="Tanaka T."/>
            <person name="Michiue T."/>
            <person name="Watanabe M."/>
            <person name="Bogdanovic O."/>
            <person name="Lister R."/>
            <person name="Georgiou G."/>
            <person name="Paranjpe S.S."/>
            <person name="van Kruijsbergen I."/>
            <person name="Shu S."/>
            <person name="Carlson J."/>
            <person name="Kinoshita T."/>
            <person name="Ohta Y."/>
            <person name="Mawaribuchi S."/>
            <person name="Jenkins J."/>
            <person name="Grimwood J."/>
            <person name="Schmutz J."/>
            <person name="Mitros T."/>
            <person name="Mozaffari S.V."/>
            <person name="Suzuki Y."/>
            <person name="Haramoto Y."/>
            <person name="Yamamoto T.S."/>
            <person name="Takagi C."/>
            <person name="Heald R."/>
            <person name="Miller K."/>
            <person name="Haudenschild C."/>
            <person name="Kitzman J."/>
            <person name="Nakayama T."/>
            <person name="Izutsu Y."/>
            <person name="Robert J."/>
            <person name="Fortriede J."/>
            <person name="Burns K."/>
            <person name="Lotay V."/>
            <person name="Karimi K."/>
            <person name="Yasuoka Y."/>
            <person name="Dichmann D.S."/>
            <person name="Flajnik M.F."/>
            <person name="Houston D.W."/>
            <person name="Shendure J."/>
            <person name="DuPasquier L."/>
            <person name="Vize P.D."/>
            <person name="Zorn A.M."/>
            <person name="Ito M."/>
            <person name="Marcotte E.M."/>
            <person name="Wallingford J.B."/>
            <person name="Ito Y."/>
            <person name="Asashima M."/>
            <person name="Ueno N."/>
            <person name="Matsuda Y."/>
            <person name="Veenstra G.J."/>
            <person name="Fujiyama A."/>
            <person name="Harland R.M."/>
            <person name="Taira M."/>
            <person name="Rokhsar D.S."/>
        </authorList>
    </citation>
    <scope>NUCLEOTIDE SEQUENCE [LARGE SCALE GENOMIC DNA]</scope>
    <source>
        <strain evidence="2">J</strain>
    </source>
</reference>
<sequence>MERSHQPSHSTSRTIIGSHWEVFASMFREGLQPNFLNSTPLEGPTIGPRLLEGPTLMPEPGDCGLRIHCPAPLPLLLCLYQEAFFPQWI</sequence>
<accession>A0A974I2I6</accession>
<organism evidence="1 2">
    <name type="scientific">Xenopus laevis</name>
    <name type="common">African clawed frog</name>
    <dbReference type="NCBI Taxonomy" id="8355"/>
    <lineage>
        <taxon>Eukaryota</taxon>
        <taxon>Metazoa</taxon>
        <taxon>Chordata</taxon>
        <taxon>Craniata</taxon>
        <taxon>Vertebrata</taxon>
        <taxon>Euteleostomi</taxon>
        <taxon>Amphibia</taxon>
        <taxon>Batrachia</taxon>
        <taxon>Anura</taxon>
        <taxon>Pipoidea</taxon>
        <taxon>Pipidae</taxon>
        <taxon>Xenopodinae</taxon>
        <taxon>Xenopus</taxon>
        <taxon>Xenopus</taxon>
    </lineage>
</organism>